<dbReference type="EMBL" id="JAWLLM010000002">
    <property type="protein sequence ID" value="MDV7041411.1"/>
    <property type="molecule type" value="Genomic_DNA"/>
</dbReference>
<evidence type="ECO:0000313" key="2">
    <source>
        <dbReference type="EMBL" id="MDV7041411.1"/>
    </source>
</evidence>
<gene>
    <name evidence="2" type="ORF">RUJ08_04665</name>
</gene>
<dbReference type="RefSeq" id="WP_057083499.1">
    <property type="nucleotide sequence ID" value="NZ_CP104920.1"/>
</dbReference>
<name>A0ABU4EBK7_9GAMM</name>
<reference evidence="2 3" key="1">
    <citation type="submission" date="2023-10" db="EMBL/GenBank/DDBJ databases">
        <title>Clonality and diversity in the soft rot Dickeya solani phytopathogen.</title>
        <authorList>
            <person name="Pedron J."/>
            <person name="Van Gijisegem F."/>
            <person name="Portier P."/>
            <person name="Taghouti G."/>
        </authorList>
    </citation>
    <scope>NUCLEOTIDE SEQUENCE [LARGE SCALE GENOMIC DNA]</scope>
    <source>
        <strain evidence="2 3">FVG2-MFV017-A9</strain>
    </source>
</reference>
<comment type="caution">
    <text evidence="2">The sequence shown here is derived from an EMBL/GenBank/DDBJ whole genome shotgun (WGS) entry which is preliminary data.</text>
</comment>
<accession>A0ABU4EBK7</accession>
<evidence type="ECO:0000313" key="3">
    <source>
        <dbReference type="Proteomes" id="UP001187868"/>
    </source>
</evidence>
<evidence type="ECO:0000256" key="1">
    <source>
        <dbReference type="SAM" id="MobiDB-lite"/>
    </source>
</evidence>
<feature type="region of interest" description="Disordered" evidence="1">
    <location>
        <begin position="48"/>
        <end position="71"/>
    </location>
</feature>
<sequence>MLNPTLTFRPLAQPAAFPLTGASPAPESSFFARSNVFALSSGNFSHSNDDFSHSNGNVTAQPDKTARHQPSRADVIPLFHIKTHAYGSRRPGLAPIWAASSESRSGQRFITLNNALLIPA</sequence>
<protein>
    <submittedName>
        <fullName evidence="2">Uncharacterized protein</fullName>
    </submittedName>
</protein>
<proteinExistence type="predicted"/>
<organism evidence="2 3">
    <name type="scientific">Dickeya solani</name>
    <dbReference type="NCBI Taxonomy" id="1089444"/>
    <lineage>
        <taxon>Bacteria</taxon>
        <taxon>Pseudomonadati</taxon>
        <taxon>Pseudomonadota</taxon>
        <taxon>Gammaproteobacteria</taxon>
        <taxon>Enterobacterales</taxon>
        <taxon>Pectobacteriaceae</taxon>
        <taxon>Dickeya</taxon>
    </lineage>
</organism>
<feature type="compositionally biased region" description="Polar residues" evidence="1">
    <location>
        <begin position="53"/>
        <end position="62"/>
    </location>
</feature>
<keyword evidence="3" id="KW-1185">Reference proteome</keyword>
<dbReference type="Proteomes" id="UP001187868">
    <property type="component" value="Unassembled WGS sequence"/>
</dbReference>